<dbReference type="EMBL" id="CAJPDS010000002">
    <property type="protein sequence ID" value="CAF9903974.1"/>
    <property type="molecule type" value="Genomic_DNA"/>
</dbReference>
<feature type="region of interest" description="Disordered" evidence="1">
    <location>
        <begin position="182"/>
        <end position="252"/>
    </location>
</feature>
<feature type="compositionally biased region" description="Basic and acidic residues" evidence="1">
    <location>
        <begin position="62"/>
        <end position="85"/>
    </location>
</feature>
<proteinExistence type="predicted"/>
<accession>A0A8H3EEV8</accession>
<feature type="compositionally biased region" description="Polar residues" evidence="1">
    <location>
        <begin position="193"/>
        <end position="210"/>
    </location>
</feature>
<protein>
    <submittedName>
        <fullName evidence="2">Uncharacterized protein</fullName>
    </submittedName>
</protein>
<sequence length="470" mass="52627">MSTRRPQDPTQLIDVHLPLPAVRTRSRSLSQKILAACSSIYPSRAHEPGPSRPLVNLEASVSEDRSQDDSKDRGSKHVHRAREQKCFGLGGFDGADEDESGNGDVTGKGKGKESDMDDWDRTVWKRWSAEQEQRRKVEREAELHRRRRLPSIREQIEEASQEHDHDEDNESYADIHSIDALEASSQSRPSSSAGHLNASSFSTSPGSRSMSRGIPPSGLPHPDADSTTTASRRTIRKRGTTAICAGSSRSESATTLLTERRLNVFRRRTRREVVPAKGHGSQGFGDAEQTESCVSGSIIPVTEEEYCRFEEEYCRFEEEYCRFEEGGFEHDEENPAPVLRLRGGAGGGNSRKSMRLEDDARVPAGVWFLAGRMGPPPTGKELRDRRAKEEAYLQRTRAEAEAQREARKAKREHKKSEGKGKGKGGKKGGFWKNMFGKKKKKKNDKTRGDEEAKNSAWDDDAEEKELADDY</sequence>
<evidence type="ECO:0000313" key="3">
    <source>
        <dbReference type="Proteomes" id="UP000664521"/>
    </source>
</evidence>
<keyword evidence="3" id="KW-1185">Reference proteome</keyword>
<evidence type="ECO:0000313" key="2">
    <source>
        <dbReference type="EMBL" id="CAF9903974.1"/>
    </source>
</evidence>
<feature type="region of interest" description="Disordered" evidence="1">
    <location>
        <begin position="369"/>
        <end position="470"/>
    </location>
</feature>
<feature type="region of interest" description="Disordered" evidence="1">
    <location>
        <begin position="332"/>
        <end position="356"/>
    </location>
</feature>
<dbReference type="Proteomes" id="UP000664521">
    <property type="component" value="Unassembled WGS sequence"/>
</dbReference>
<evidence type="ECO:0000256" key="1">
    <source>
        <dbReference type="SAM" id="MobiDB-lite"/>
    </source>
</evidence>
<dbReference type="OrthoDB" id="5425115at2759"/>
<feature type="region of interest" description="Disordered" evidence="1">
    <location>
        <begin position="40"/>
        <end position="117"/>
    </location>
</feature>
<name>A0A8H3EEV8_9LECA</name>
<feature type="compositionally biased region" description="Basic residues" evidence="1">
    <location>
        <begin position="435"/>
        <end position="444"/>
    </location>
</feature>
<feature type="compositionally biased region" description="Basic and acidic residues" evidence="1">
    <location>
        <begin position="380"/>
        <end position="406"/>
    </location>
</feature>
<feature type="compositionally biased region" description="Acidic residues" evidence="1">
    <location>
        <begin position="457"/>
        <end position="470"/>
    </location>
</feature>
<gene>
    <name evidence="2" type="ORF">HETSPECPRED_003281</name>
</gene>
<reference evidence="2" key="1">
    <citation type="submission" date="2021-03" db="EMBL/GenBank/DDBJ databases">
        <authorList>
            <person name="Tagirdzhanova G."/>
        </authorList>
    </citation>
    <scope>NUCLEOTIDE SEQUENCE</scope>
</reference>
<dbReference type="AlphaFoldDB" id="A0A8H3EEV8"/>
<organism evidence="2 3">
    <name type="scientific">Heterodermia speciosa</name>
    <dbReference type="NCBI Taxonomy" id="116794"/>
    <lineage>
        <taxon>Eukaryota</taxon>
        <taxon>Fungi</taxon>
        <taxon>Dikarya</taxon>
        <taxon>Ascomycota</taxon>
        <taxon>Pezizomycotina</taxon>
        <taxon>Lecanoromycetes</taxon>
        <taxon>OSLEUM clade</taxon>
        <taxon>Lecanoromycetidae</taxon>
        <taxon>Caliciales</taxon>
        <taxon>Physciaceae</taxon>
        <taxon>Heterodermia</taxon>
    </lineage>
</organism>
<comment type="caution">
    <text evidence="2">The sequence shown here is derived from an EMBL/GenBank/DDBJ whole genome shotgun (WGS) entry which is preliminary data.</text>
</comment>